<evidence type="ECO:0000313" key="5">
    <source>
        <dbReference type="EMBL" id="POY75269.1"/>
    </source>
</evidence>
<evidence type="ECO:0000256" key="3">
    <source>
        <dbReference type="PROSITE-ProRule" id="PRU00221"/>
    </source>
</evidence>
<dbReference type="PROSITE" id="PS50082">
    <property type="entry name" value="WD_REPEATS_2"/>
    <property type="match status" value="5"/>
</dbReference>
<dbReference type="PANTHER" id="PTHR19879">
    <property type="entry name" value="TRANSCRIPTION INITIATION FACTOR TFIID"/>
    <property type="match status" value="1"/>
</dbReference>
<dbReference type="InterPro" id="IPR020472">
    <property type="entry name" value="WD40_PAC1"/>
</dbReference>
<dbReference type="EMBL" id="PJQD01000018">
    <property type="protein sequence ID" value="POY75269.1"/>
    <property type="molecule type" value="Genomic_DNA"/>
</dbReference>
<evidence type="ECO:0000256" key="2">
    <source>
        <dbReference type="ARBA" id="ARBA00022737"/>
    </source>
</evidence>
<dbReference type="PROSITE" id="PS50294">
    <property type="entry name" value="WD_REPEATS_REGION"/>
    <property type="match status" value="4"/>
</dbReference>
<dbReference type="OrthoDB" id="674604at2759"/>
<feature type="repeat" description="WD" evidence="3">
    <location>
        <begin position="327"/>
        <end position="368"/>
    </location>
</feature>
<gene>
    <name evidence="5" type="ORF">BMF94_1639</name>
</gene>
<feature type="compositionally biased region" description="Basic and acidic residues" evidence="4">
    <location>
        <begin position="16"/>
        <end position="40"/>
    </location>
</feature>
<dbReference type="GO" id="GO:0035097">
    <property type="term" value="C:histone methyltransferase complex"/>
    <property type="evidence" value="ECO:0007669"/>
    <property type="project" value="UniProtKB-ARBA"/>
</dbReference>
<dbReference type="InterPro" id="IPR015943">
    <property type="entry name" value="WD40/YVTN_repeat-like_dom_sf"/>
</dbReference>
<dbReference type="Pfam" id="PF00400">
    <property type="entry name" value="WD40"/>
    <property type="match status" value="7"/>
</dbReference>
<feature type="region of interest" description="Disordered" evidence="4">
    <location>
        <begin position="192"/>
        <end position="212"/>
    </location>
</feature>
<evidence type="ECO:0000256" key="1">
    <source>
        <dbReference type="ARBA" id="ARBA00022574"/>
    </source>
</evidence>
<sequence length="476" mass="51619">MSLDKVPVASTSSLLVHERPTAAQEAEERASKRPRLDDGPRTVSPTQEELFRTGGPAQEHERAHEAANGTPPAPLVSSSSAAFPRHDLLYTLTGHKKSISSVKFSADGRWMVSACESRLEAITSSQNAAHDLRPSAADAPIHLHSLPSFHLHRVFHSHTNGVNDVAFSGDSTLLASSSDDRTVRIWEVDPSLSGQPSVVPPPPSADSLEADQKPEEAARVLSGHLSAVFCVSWSPRGDVVASGGMDETVRLWDVQRAVNGISRIESAALTRLLARCEGKILRVLPAHSEPVSSVQFSRDGTMLVSGSWDGYIRIWDTSTGQCLKTLVNEDNAPVASVRFTPNSNFLFTSTLDSAIRLWDYQSDKVVKAYTGHTNRKYCIPAALTPDGRFLLTGSEDQKLFVFDIQSRQVVHSFQAHKDVVVAVAHHPSIGMFATGALEKDAVVKVWATKDARSSVEADDQEDAAPPMNGIEMQSHS</sequence>
<evidence type="ECO:0000256" key="4">
    <source>
        <dbReference type="SAM" id="MobiDB-lite"/>
    </source>
</evidence>
<dbReference type="Gene3D" id="2.130.10.10">
    <property type="entry name" value="YVTN repeat-like/Quinoprotein amine dehydrogenase"/>
    <property type="match status" value="1"/>
</dbReference>
<dbReference type="SMART" id="SM00320">
    <property type="entry name" value="WD40"/>
    <property type="match status" value="7"/>
</dbReference>
<dbReference type="PANTHER" id="PTHR19879:SF9">
    <property type="entry name" value="TRANSCRIPTION INITIATION FACTOR TFIID SUBUNIT 5"/>
    <property type="match status" value="1"/>
</dbReference>
<dbReference type="SUPFAM" id="SSF50978">
    <property type="entry name" value="WD40 repeat-like"/>
    <property type="match status" value="1"/>
</dbReference>
<evidence type="ECO:0000313" key="6">
    <source>
        <dbReference type="Proteomes" id="UP000237144"/>
    </source>
</evidence>
<dbReference type="AlphaFoldDB" id="A0A2S5BES8"/>
<keyword evidence="1 3" id="KW-0853">WD repeat</keyword>
<keyword evidence="6" id="KW-1185">Reference proteome</keyword>
<name>A0A2S5BES8_9BASI</name>
<organism evidence="5 6">
    <name type="scientific">Rhodotorula taiwanensis</name>
    <dbReference type="NCBI Taxonomy" id="741276"/>
    <lineage>
        <taxon>Eukaryota</taxon>
        <taxon>Fungi</taxon>
        <taxon>Dikarya</taxon>
        <taxon>Basidiomycota</taxon>
        <taxon>Pucciniomycotina</taxon>
        <taxon>Microbotryomycetes</taxon>
        <taxon>Sporidiobolales</taxon>
        <taxon>Sporidiobolaceae</taxon>
        <taxon>Rhodotorula</taxon>
    </lineage>
</organism>
<dbReference type="InterPro" id="IPR001680">
    <property type="entry name" value="WD40_rpt"/>
</dbReference>
<proteinExistence type="predicted"/>
<dbReference type="STRING" id="741276.A0A2S5BES8"/>
<reference evidence="5 6" key="1">
    <citation type="journal article" date="2018" name="Front. Microbiol.">
        <title>Prospects for Fungal Bioremediation of Acidic Radioactive Waste Sites: Characterization and Genome Sequence of Rhodotorula taiwanensis MD1149.</title>
        <authorList>
            <person name="Tkavc R."/>
            <person name="Matrosova V.Y."/>
            <person name="Grichenko O.E."/>
            <person name="Gostincar C."/>
            <person name="Volpe R.P."/>
            <person name="Klimenkova P."/>
            <person name="Gaidamakova E.K."/>
            <person name="Zhou C.E."/>
            <person name="Stewart B.J."/>
            <person name="Lyman M.G."/>
            <person name="Malfatti S.A."/>
            <person name="Rubinfeld B."/>
            <person name="Courtot M."/>
            <person name="Singh J."/>
            <person name="Dalgard C.L."/>
            <person name="Hamilton T."/>
            <person name="Frey K.G."/>
            <person name="Gunde-Cimerman N."/>
            <person name="Dugan L."/>
            <person name="Daly M.J."/>
        </authorList>
    </citation>
    <scope>NUCLEOTIDE SEQUENCE [LARGE SCALE GENOMIC DNA]</scope>
    <source>
        <strain evidence="5 6">MD1149</strain>
    </source>
</reference>
<dbReference type="Proteomes" id="UP000237144">
    <property type="component" value="Unassembled WGS sequence"/>
</dbReference>
<dbReference type="CDD" id="cd00200">
    <property type="entry name" value="WD40"/>
    <property type="match status" value="1"/>
</dbReference>
<feature type="repeat" description="WD" evidence="3">
    <location>
        <begin position="284"/>
        <end position="325"/>
    </location>
</feature>
<comment type="caution">
    <text evidence="5">The sequence shown here is derived from an EMBL/GenBank/DDBJ whole genome shotgun (WGS) entry which is preliminary data.</text>
</comment>
<feature type="region of interest" description="Disordered" evidence="4">
    <location>
        <begin position="1"/>
        <end position="79"/>
    </location>
</feature>
<dbReference type="InterPro" id="IPR036322">
    <property type="entry name" value="WD40_repeat_dom_sf"/>
</dbReference>
<keyword evidence="2" id="KW-0677">Repeat</keyword>
<feature type="region of interest" description="Disordered" evidence="4">
    <location>
        <begin position="453"/>
        <end position="476"/>
    </location>
</feature>
<dbReference type="InterPro" id="IPR019775">
    <property type="entry name" value="WD40_repeat_CS"/>
</dbReference>
<dbReference type="FunFam" id="2.130.10.10:FF:000228">
    <property type="entry name" value="COMPASS-like H3K4 histone methylase component WDR5A"/>
    <property type="match status" value="1"/>
</dbReference>
<feature type="repeat" description="WD" evidence="3">
    <location>
        <begin position="155"/>
        <end position="189"/>
    </location>
</feature>
<accession>A0A2S5BES8</accession>
<feature type="repeat" description="WD" evidence="3">
    <location>
        <begin position="382"/>
        <end position="412"/>
    </location>
</feature>
<dbReference type="PRINTS" id="PR00320">
    <property type="entry name" value="GPROTEINBRPT"/>
</dbReference>
<protein>
    <submittedName>
        <fullName evidence="5">Uncharacterized protein</fullName>
    </submittedName>
</protein>
<dbReference type="PROSITE" id="PS00678">
    <property type="entry name" value="WD_REPEATS_1"/>
    <property type="match status" value="3"/>
</dbReference>
<feature type="repeat" description="WD" evidence="3">
    <location>
        <begin position="221"/>
        <end position="255"/>
    </location>
</feature>